<dbReference type="Proteomes" id="UP000291949">
    <property type="component" value="Unassembled WGS sequence"/>
</dbReference>
<sequence>RELINHIIQYAKEQNIETLMIAIASNNISAKVFFSSIGFENLAFEKNASKIGNEYFDENWLIYSTTESSD</sequence>
<dbReference type="Gene3D" id="3.40.630.30">
    <property type="match status" value="1"/>
</dbReference>
<gene>
    <name evidence="1" type="ORF">EQ811_12785</name>
</gene>
<evidence type="ECO:0000313" key="2">
    <source>
        <dbReference type="Proteomes" id="UP000291949"/>
    </source>
</evidence>
<dbReference type="InterPro" id="IPR016181">
    <property type="entry name" value="Acyl_CoA_acyltransferase"/>
</dbReference>
<dbReference type="RefSeq" id="WP_154812214.1">
    <property type="nucleotide sequence ID" value="NZ_SCHC01000090.1"/>
</dbReference>
<dbReference type="SUPFAM" id="SSF55729">
    <property type="entry name" value="Acyl-CoA N-acyltransferases (Nat)"/>
    <property type="match status" value="1"/>
</dbReference>
<comment type="caution">
    <text evidence="1">The sequence shown here is derived from an EMBL/GenBank/DDBJ whole genome shotgun (WGS) entry which is preliminary data.</text>
</comment>
<dbReference type="GO" id="GO:0016740">
    <property type="term" value="F:transferase activity"/>
    <property type="evidence" value="ECO:0007669"/>
    <property type="project" value="UniProtKB-KW"/>
</dbReference>
<protein>
    <submittedName>
        <fullName evidence="1">GNAT family N-acetyltransferase</fullName>
    </submittedName>
</protein>
<keyword evidence="1" id="KW-0808">Transferase</keyword>
<dbReference type="Pfam" id="PF13420">
    <property type="entry name" value="Acetyltransf_4"/>
    <property type="match status" value="1"/>
</dbReference>
<accession>A0A7Z8E226</accession>
<feature type="non-terminal residue" evidence="1">
    <location>
        <position position="1"/>
    </location>
</feature>
<name>A0A7Z8E226_STACP</name>
<evidence type="ECO:0000313" key="1">
    <source>
        <dbReference type="EMBL" id="TBW74341.1"/>
    </source>
</evidence>
<reference evidence="1 2" key="1">
    <citation type="journal article" date="2019" name="Sci. Transl. Med.">
        <title>Quorum sensing between bacterial species on the skin protects against epidermal injury in atopic dermatitis.</title>
        <authorList>
            <person name="Williams M.R."/>
        </authorList>
    </citation>
    <scope>NUCLEOTIDE SEQUENCE [LARGE SCALE GENOMIC DNA]</scope>
    <source>
        <strain evidence="1 2">H8</strain>
    </source>
</reference>
<dbReference type="AlphaFoldDB" id="A0A7Z8E226"/>
<organism evidence="1 2">
    <name type="scientific">Staphylococcus capitis</name>
    <dbReference type="NCBI Taxonomy" id="29388"/>
    <lineage>
        <taxon>Bacteria</taxon>
        <taxon>Bacillati</taxon>
        <taxon>Bacillota</taxon>
        <taxon>Bacilli</taxon>
        <taxon>Bacillales</taxon>
        <taxon>Staphylococcaceae</taxon>
        <taxon>Staphylococcus</taxon>
    </lineage>
</organism>
<proteinExistence type="predicted"/>
<dbReference type="EMBL" id="SCHC01000090">
    <property type="protein sequence ID" value="TBW74341.1"/>
    <property type="molecule type" value="Genomic_DNA"/>
</dbReference>